<reference evidence="2 4" key="1">
    <citation type="submission" date="2024-04" db="EMBL/GenBank/DDBJ databases">
        <authorList>
            <person name="Fracassetti M."/>
        </authorList>
    </citation>
    <scope>NUCLEOTIDE SEQUENCE [LARGE SCALE GENOMIC DNA]</scope>
</reference>
<keyword evidence="4" id="KW-1185">Reference proteome</keyword>
<dbReference type="Proteomes" id="UP001497516">
    <property type="component" value="Chromosome 7"/>
</dbReference>
<dbReference type="InterPro" id="IPR003676">
    <property type="entry name" value="SAUR_fam"/>
</dbReference>
<evidence type="ECO:0000313" key="3">
    <source>
        <dbReference type="EMBL" id="CAL1403264.1"/>
    </source>
</evidence>
<dbReference type="EMBL" id="OZ034820">
    <property type="protein sequence ID" value="CAL1403264.1"/>
    <property type="molecule type" value="Genomic_DNA"/>
</dbReference>
<dbReference type="PANTHER" id="PTHR31175">
    <property type="entry name" value="AUXIN-RESPONSIVE FAMILY PROTEIN"/>
    <property type="match status" value="1"/>
</dbReference>
<dbReference type="AlphaFoldDB" id="A0AAV2FY19"/>
<gene>
    <name evidence="2" type="ORF">LTRI10_LOCUS43204</name>
    <name evidence="3" type="ORF">LTRI10_LOCUS43207</name>
</gene>
<accession>A0AAV2FY19</accession>
<sequence length="149" mass="16947">MVLPKTLVALMTRKWRKIGVVRRMGSNVSSSPLRTSFSSYDRRGYFVVYTADKTRYVLPLKYLKSDVIVKILRMSEEEFGFSSDKPIVLPFDNSVMDRIISLLLYSQQSADEMLEKVPVNSMASAKGCSSLNQSSFIPHHHSCQSLFVQ</sequence>
<name>A0AAV2FY19_9ROSI</name>
<dbReference type="EMBL" id="OZ034820">
    <property type="protein sequence ID" value="CAL1403260.1"/>
    <property type="molecule type" value="Genomic_DNA"/>
</dbReference>
<dbReference type="GO" id="GO:0009733">
    <property type="term" value="P:response to auxin"/>
    <property type="evidence" value="ECO:0007669"/>
    <property type="project" value="InterPro"/>
</dbReference>
<comment type="similarity">
    <text evidence="1">Belongs to the ARG7 family.</text>
</comment>
<evidence type="ECO:0000256" key="1">
    <source>
        <dbReference type="ARBA" id="ARBA00006974"/>
    </source>
</evidence>
<organism evidence="2 4">
    <name type="scientific">Linum trigynum</name>
    <dbReference type="NCBI Taxonomy" id="586398"/>
    <lineage>
        <taxon>Eukaryota</taxon>
        <taxon>Viridiplantae</taxon>
        <taxon>Streptophyta</taxon>
        <taxon>Embryophyta</taxon>
        <taxon>Tracheophyta</taxon>
        <taxon>Spermatophyta</taxon>
        <taxon>Magnoliopsida</taxon>
        <taxon>eudicotyledons</taxon>
        <taxon>Gunneridae</taxon>
        <taxon>Pentapetalae</taxon>
        <taxon>rosids</taxon>
        <taxon>fabids</taxon>
        <taxon>Malpighiales</taxon>
        <taxon>Linaceae</taxon>
        <taxon>Linum</taxon>
    </lineage>
</organism>
<proteinExistence type="inferred from homology"/>
<evidence type="ECO:0000313" key="2">
    <source>
        <dbReference type="EMBL" id="CAL1403260.1"/>
    </source>
</evidence>
<protein>
    <submittedName>
        <fullName evidence="2">Uncharacterized protein</fullName>
    </submittedName>
</protein>
<evidence type="ECO:0000313" key="4">
    <source>
        <dbReference type="Proteomes" id="UP001497516"/>
    </source>
</evidence>
<dbReference type="Pfam" id="PF02519">
    <property type="entry name" value="Auxin_inducible"/>
    <property type="match status" value="1"/>
</dbReference>